<keyword evidence="3" id="KW-1185">Reference proteome</keyword>
<evidence type="ECO:0000256" key="1">
    <source>
        <dbReference type="SAM" id="MobiDB-lite"/>
    </source>
</evidence>
<accession>A0A8J5MUV6</accession>
<organism evidence="2 3">
    <name type="scientific">Homarus americanus</name>
    <name type="common">American lobster</name>
    <dbReference type="NCBI Taxonomy" id="6706"/>
    <lineage>
        <taxon>Eukaryota</taxon>
        <taxon>Metazoa</taxon>
        <taxon>Ecdysozoa</taxon>
        <taxon>Arthropoda</taxon>
        <taxon>Crustacea</taxon>
        <taxon>Multicrustacea</taxon>
        <taxon>Malacostraca</taxon>
        <taxon>Eumalacostraca</taxon>
        <taxon>Eucarida</taxon>
        <taxon>Decapoda</taxon>
        <taxon>Pleocyemata</taxon>
        <taxon>Astacidea</taxon>
        <taxon>Nephropoidea</taxon>
        <taxon>Nephropidae</taxon>
        <taxon>Homarus</taxon>
    </lineage>
</organism>
<feature type="compositionally biased region" description="Polar residues" evidence="1">
    <location>
        <begin position="513"/>
        <end position="543"/>
    </location>
</feature>
<feature type="region of interest" description="Disordered" evidence="1">
    <location>
        <begin position="96"/>
        <end position="116"/>
    </location>
</feature>
<reference evidence="2" key="1">
    <citation type="journal article" date="2021" name="Sci. Adv.">
        <title>The American lobster genome reveals insights on longevity, neural, and immune adaptations.</title>
        <authorList>
            <person name="Polinski J.M."/>
            <person name="Zimin A.V."/>
            <person name="Clark K.F."/>
            <person name="Kohn A.B."/>
            <person name="Sadowski N."/>
            <person name="Timp W."/>
            <person name="Ptitsyn A."/>
            <person name="Khanna P."/>
            <person name="Romanova D.Y."/>
            <person name="Williams P."/>
            <person name="Greenwood S.J."/>
            <person name="Moroz L.L."/>
            <person name="Walt D.R."/>
            <person name="Bodnar A.G."/>
        </authorList>
    </citation>
    <scope>NUCLEOTIDE SEQUENCE</scope>
    <source>
        <strain evidence="2">GMGI-L3</strain>
    </source>
</reference>
<proteinExistence type="predicted"/>
<feature type="region of interest" description="Disordered" evidence="1">
    <location>
        <begin position="309"/>
        <end position="556"/>
    </location>
</feature>
<feature type="compositionally biased region" description="Polar residues" evidence="1">
    <location>
        <begin position="346"/>
        <end position="360"/>
    </location>
</feature>
<feature type="compositionally biased region" description="Polar residues" evidence="1">
    <location>
        <begin position="870"/>
        <end position="879"/>
    </location>
</feature>
<feature type="region of interest" description="Disordered" evidence="1">
    <location>
        <begin position="858"/>
        <end position="974"/>
    </location>
</feature>
<comment type="caution">
    <text evidence="2">The sequence shown here is derived from an EMBL/GenBank/DDBJ whole genome shotgun (WGS) entry which is preliminary data.</text>
</comment>
<sequence length="1010" mass="109093">MQVDVCVVAGLCVSTTASPLGQLGVMAALSAAVPRVLHKSWGQEAAPHNTRTMGTTASSEVEKWVWPVSEESPGEGSPHRKSESRSLFTSIIAPFVGGRQRPRGGHRGREKGKPVVWRHAYTRNPPRAPPPPPAIYHPSGVSPHLIQANLRHPPYSDYPADLETPEYVGDANSISTVNVDVSEFSEPRPEDVVYISFEDGDDGSSFQHNSGNFIQVSLANQPTSSLSTSFQPPPELYGDENAASPYSSSESVEINDFMSPPPIKDLFHTVDVTGKFSQSVEPNLDNSIEIQKENEFFITGDLPKFINNNGGHISTTLEHHHHQQHQHQQHTDLTQQQPSQPPQQPNSFTTTHLQHNTQTISSSSLSQPNQQPQQLPLLSLDNNQQSLSSGHEQQSLASPSPEHTQQSLTSPTLSPDLTMESHSAPSLSPEFTGESPSSGHDQQSPSSPLPLSTHEQQTPSSQSKPSQDNQQMSSPSTSSLQDQNLSSARPQRTPPPQPSTTTTASKTKSATKIKTSVPSQITQTIQKYEAASSQLSKTKSHGSTEAPPAKRQILSTHQPLSAEIGVEIPLSQDLNQVSDSSFDTQSKLSPFQTKLTGDAFEPLPGFSEEEIGPSGGTTIGFLPFDGSDEFFSHIFKGKNPFGEKVVTEASNTRVATPTPLQRPDVRRPSFAGGPTGPTPRPTSFQTLLYSDSISATLRPAFRTSSSSAIFHQPLAASSSATSSSEAVSQASTSNFPVDITKTPPIEGPWNPLPESLYLFSYFLNISPTPGTRTFVCQVNTAGPFAVTEVDENPSPLHHFTQPVGIAGQKSRENPAGSGDFADYDVLVLPYTTVDTQQKRETSAIAPRNPEKAPVFGLPITRRSGHDHSTLHYSSDTGQDAFQFGGFPGPADDTTSHRNDPRQTGHDLRRSPVSFGDKKSTEGRELPLDHGDPNHTLPTTLRRDQGVAGAGSHSEGRGSQEASTETQGREVFFSSGEQVEDFMQVLGSLAPPPSSFCLHGFCQDHTPDDDK</sequence>
<feature type="compositionally biased region" description="Basic and acidic residues" evidence="1">
    <location>
        <begin position="893"/>
        <end position="932"/>
    </location>
</feature>
<gene>
    <name evidence="2" type="ORF">Hamer_G003690</name>
</gene>
<evidence type="ECO:0000313" key="3">
    <source>
        <dbReference type="Proteomes" id="UP000747542"/>
    </source>
</evidence>
<feature type="region of interest" description="Disordered" evidence="1">
    <location>
        <begin position="223"/>
        <end position="248"/>
    </location>
</feature>
<feature type="compositionally biased region" description="Polar residues" evidence="1">
    <location>
        <begin position="468"/>
        <end position="485"/>
    </location>
</feature>
<feature type="compositionally biased region" description="Low complexity" evidence="1">
    <location>
        <begin position="361"/>
        <end position="389"/>
    </location>
</feature>
<evidence type="ECO:0000313" key="2">
    <source>
        <dbReference type="EMBL" id="KAG7164481.1"/>
    </source>
</evidence>
<name>A0A8J5MUV6_HOMAM</name>
<feature type="compositionally biased region" description="Polar residues" evidence="1">
    <location>
        <begin position="390"/>
        <end position="426"/>
    </location>
</feature>
<feature type="compositionally biased region" description="Polar residues" evidence="1">
    <location>
        <begin position="650"/>
        <end position="659"/>
    </location>
</feature>
<dbReference type="AlphaFoldDB" id="A0A8J5MUV6"/>
<feature type="compositionally biased region" description="Basic residues" evidence="1">
    <location>
        <begin position="100"/>
        <end position="110"/>
    </location>
</feature>
<feature type="compositionally biased region" description="Polar residues" evidence="1">
    <location>
        <begin position="434"/>
        <end position="443"/>
    </location>
</feature>
<protein>
    <submittedName>
        <fullName evidence="2">Uncharacterized protein</fullName>
    </submittedName>
</protein>
<feature type="region of interest" description="Disordered" evidence="1">
    <location>
        <begin position="650"/>
        <end position="683"/>
    </location>
</feature>
<feature type="compositionally biased region" description="Low complexity" evidence="1">
    <location>
        <begin position="444"/>
        <end position="467"/>
    </location>
</feature>
<dbReference type="EMBL" id="JAHLQT010025476">
    <property type="protein sequence ID" value="KAG7164481.1"/>
    <property type="molecule type" value="Genomic_DNA"/>
</dbReference>
<feature type="compositionally biased region" description="Basic residues" evidence="1">
    <location>
        <begin position="319"/>
        <end position="328"/>
    </location>
</feature>
<dbReference type="Proteomes" id="UP000747542">
    <property type="component" value="Unassembled WGS sequence"/>
</dbReference>
<feature type="compositionally biased region" description="Low complexity" evidence="1">
    <location>
        <begin position="499"/>
        <end position="512"/>
    </location>
</feature>